<evidence type="ECO:0000256" key="4">
    <source>
        <dbReference type="ARBA" id="ARBA00023125"/>
    </source>
</evidence>
<dbReference type="GO" id="GO:0006352">
    <property type="term" value="P:DNA-templated transcription initiation"/>
    <property type="evidence" value="ECO:0007669"/>
    <property type="project" value="InterPro"/>
</dbReference>
<organism evidence="10 11">
    <name type="scientific">Ornatilinea apprima</name>
    <dbReference type="NCBI Taxonomy" id="1134406"/>
    <lineage>
        <taxon>Bacteria</taxon>
        <taxon>Bacillati</taxon>
        <taxon>Chloroflexota</taxon>
        <taxon>Anaerolineae</taxon>
        <taxon>Anaerolineales</taxon>
        <taxon>Anaerolineaceae</taxon>
        <taxon>Ornatilinea</taxon>
    </lineage>
</organism>
<protein>
    <recommendedName>
        <fullName evidence="6">RNA polymerase sigma factor</fullName>
    </recommendedName>
</protein>
<comment type="similarity">
    <text evidence="1 6">Belongs to the sigma-70 factor family. ECF subfamily.</text>
</comment>
<gene>
    <name evidence="10" type="ORF">ADN00_14460</name>
</gene>
<dbReference type="InterPro" id="IPR013249">
    <property type="entry name" value="RNA_pol_sigma70_r4_t2"/>
</dbReference>
<dbReference type="EMBL" id="LGCL01000034">
    <property type="protein sequence ID" value="KPL73761.1"/>
    <property type="molecule type" value="Genomic_DNA"/>
</dbReference>
<accession>A0A0P6XF11</accession>
<dbReference type="Gene3D" id="1.10.10.10">
    <property type="entry name" value="Winged helix-like DNA-binding domain superfamily/Winged helix DNA-binding domain"/>
    <property type="match status" value="1"/>
</dbReference>
<dbReference type="PANTHER" id="PTHR43133">
    <property type="entry name" value="RNA POLYMERASE ECF-TYPE SIGMA FACTO"/>
    <property type="match status" value="1"/>
</dbReference>
<feature type="compositionally biased region" description="Basic and acidic residues" evidence="7">
    <location>
        <begin position="117"/>
        <end position="127"/>
    </location>
</feature>
<dbReference type="Gene3D" id="1.10.1740.10">
    <property type="match status" value="1"/>
</dbReference>
<dbReference type="InterPro" id="IPR036388">
    <property type="entry name" value="WH-like_DNA-bd_sf"/>
</dbReference>
<dbReference type="GO" id="GO:0003677">
    <property type="term" value="F:DNA binding"/>
    <property type="evidence" value="ECO:0007669"/>
    <property type="project" value="UniProtKB-KW"/>
</dbReference>
<evidence type="ECO:0000313" key="10">
    <source>
        <dbReference type="EMBL" id="KPL73761.1"/>
    </source>
</evidence>
<feature type="domain" description="RNA polymerase sigma factor 70 region 4 type 2" evidence="9">
    <location>
        <begin position="128"/>
        <end position="180"/>
    </location>
</feature>
<dbReference type="SUPFAM" id="SSF88659">
    <property type="entry name" value="Sigma3 and sigma4 domains of RNA polymerase sigma factors"/>
    <property type="match status" value="1"/>
</dbReference>
<dbReference type="CDD" id="cd06171">
    <property type="entry name" value="Sigma70_r4"/>
    <property type="match status" value="1"/>
</dbReference>
<dbReference type="Pfam" id="PF08281">
    <property type="entry name" value="Sigma70_r4_2"/>
    <property type="match status" value="1"/>
</dbReference>
<dbReference type="NCBIfam" id="TIGR02937">
    <property type="entry name" value="sigma70-ECF"/>
    <property type="match status" value="1"/>
</dbReference>
<dbReference type="InterPro" id="IPR013325">
    <property type="entry name" value="RNA_pol_sigma_r2"/>
</dbReference>
<dbReference type="InterPro" id="IPR007627">
    <property type="entry name" value="RNA_pol_sigma70_r2"/>
</dbReference>
<sequence>MEWILERSTSEPIKDTQLLRRVAAGEEAALRALFEIYGQRMYAYALRWMGDPAAAEDVVQESLVAIWQSAGRYRGDGCPAAWLMGIVHFKALNALRRKETLSLDATESEPPAPGSLPEEKAAARADRESVRQALNQLSAEHRAVLELVFYGGMSLQEIAEVMNCPLGTVKSRLAYARAALRGYLDRQGLREEMK</sequence>
<dbReference type="Pfam" id="PF04542">
    <property type="entry name" value="Sigma70_r2"/>
    <property type="match status" value="1"/>
</dbReference>
<evidence type="ECO:0000313" key="11">
    <source>
        <dbReference type="Proteomes" id="UP000050417"/>
    </source>
</evidence>
<evidence type="ECO:0000259" key="9">
    <source>
        <dbReference type="Pfam" id="PF08281"/>
    </source>
</evidence>
<dbReference type="PROSITE" id="PS01063">
    <property type="entry name" value="SIGMA70_ECF"/>
    <property type="match status" value="1"/>
</dbReference>
<comment type="caution">
    <text evidence="10">The sequence shown here is derived from an EMBL/GenBank/DDBJ whole genome shotgun (WGS) entry which is preliminary data.</text>
</comment>
<dbReference type="GO" id="GO:0016987">
    <property type="term" value="F:sigma factor activity"/>
    <property type="evidence" value="ECO:0007669"/>
    <property type="project" value="UniProtKB-KW"/>
</dbReference>
<dbReference type="Proteomes" id="UP000050417">
    <property type="component" value="Unassembled WGS sequence"/>
</dbReference>
<dbReference type="AlphaFoldDB" id="A0A0P6XF11"/>
<dbReference type="STRING" id="1134406.ADN00_14460"/>
<keyword evidence="5 6" id="KW-0804">Transcription</keyword>
<dbReference type="GO" id="GO:0006950">
    <property type="term" value="P:response to stress"/>
    <property type="evidence" value="ECO:0007669"/>
    <property type="project" value="UniProtKB-ARBA"/>
</dbReference>
<dbReference type="InterPro" id="IPR013324">
    <property type="entry name" value="RNA_pol_sigma_r3/r4-like"/>
</dbReference>
<dbReference type="PANTHER" id="PTHR43133:SF8">
    <property type="entry name" value="RNA POLYMERASE SIGMA FACTOR HI_1459-RELATED"/>
    <property type="match status" value="1"/>
</dbReference>
<dbReference type="InterPro" id="IPR000838">
    <property type="entry name" value="RNA_pol_sigma70_ECF_CS"/>
</dbReference>
<feature type="region of interest" description="Disordered" evidence="7">
    <location>
        <begin position="102"/>
        <end position="127"/>
    </location>
</feature>
<evidence type="ECO:0000256" key="3">
    <source>
        <dbReference type="ARBA" id="ARBA00023082"/>
    </source>
</evidence>
<evidence type="ECO:0000256" key="6">
    <source>
        <dbReference type="RuleBase" id="RU000716"/>
    </source>
</evidence>
<dbReference type="RefSeq" id="WP_075063736.1">
    <property type="nucleotide sequence ID" value="NZ_LGCL01000034.1"/>
</dbReference>
<keyword evidence="3 6" id="KW-0731">Sigma factor</keyword>
<dbReference type="InterPro" id="IPR014284">
    <property type="entry name" value="RNA_pol_sigma-70_dom"/>
</dbReference>
<dbReference type="OrthoDB" id="9782108at2"/>
<evidence type="ECO:0000256" key="2">
    <source>
        <dbReference type="ARBA" id="ARBA00023015"/>
    </source>
</evidence>
<dbReference type="PROSITE" id="PS50096">
    <property type="entry name" value="IQ"/>
    <property type="match status" value="1"/>
</dbReference>
<dbReference type="InterPro" id="IPR039425">
    <property type="entry name" value="RNA_pol_sigma-70-like"/>
</dbReference>
<evidence type="ECO:0000259" key="8">
    <source>
        <dbReference type="Pfam" id="PF04542"/>
    </source>
</evidence>
<evidence type="ECO:0000256" key="7">
    <source>
        <dbReference type="SAM" id="MobiDB-lite"/>
    </source>
</evidence>
<name>A0A0P6XF11_9CHLR</name>
<keyword evidence="11" id="KW-1185">Reference proteome</keyword>
<keyword evidence="4 6" id="KW-0238">DNA-binding</keyword>
<reference evidence="10 11" key="1">
    <citation type="submission" date="2015-07" db="EMBL/GenBank/DDBJ databases">
        <title>Genome sequence of Ornatilinea apprima DSM 23815.</title>
        <authorList>
            <person name="Hemp J."/>
            <person name="Ward L.M."/>
            <person name="Pace L.A."/>
            <person name="Fischer W.W."/>
        </authorList>
    </citation>
    <scope>NUCLEOTIDE SEQUENCE [LARGE SCALE GENOMIC DNA]</scope>
    <source>
        <strain evidence="10 11">P3M-1</strain>
    </source>
</reference>
<proteinExistence type="inferred from homology"/>
<evidence type="ECO:0000256" key="5">
    <source>
        <dbReference type="ARBA" id="ARBA00023163"/>
    </source>
</evidence>
<dbReference type="SUPFAM" id="SSF88946">
    <property type="entry name" value="Sigma2 domain of RNA polymerase sigma factors"/>
    <property type="match status" value="1"/>
</dbReference>
<evidence type="ECO:0000256" key="1">
    <source>
        <dbReference type="ARBA" id="ARBA00010641"/>
    </source>
</evidence>
<feature type="domain" description="RNA polymerase sigma-70 region 2" evidence="8">
    <location>
        <begin position="33"/>
        <end position="98"/>
    </location>
</feature>
<keyword evidence="2 6" id="KW-0805">Transcription regulation</keyword>